<dbReference type="InterPro" id="IPR001466">
    <property type="entry name" value="Beta-lactam-related"/>
</dbReference>
<feature type="region of interest" description="Disordered" evidence="1">
    <location>
        <begin position="1"/>
        <end position="80"/>
    </location>
</feature>
<feature type="domain" description="Beta-lactamase-related" evidence="2">
    <location>
        <begin position="92"/>
        <end position="413"/>
    </location>
</feature>
<protein>
    <submittedName>
        <fullName evidence="3">Serine hydrolase</fullName>
    </submittedName>
</protein>
<name>A0ABQ5P949_9ACTN</name>
<dbReference type="Proteomes" id="UP001291653">
    <property type="component" value="Unassembled WGS sequence"/>
</dbReference>
<organism evidence="3 4">
    <name type="scientific">Streptomyces yaizuensis</name>
    <dbReference type="NCBI Taxonomy" id="2989713"/>
    <lineage>
        <taxon>Bacteria</taxon>
        <taxon>Bacillati</taxon>
        <taxon>Actinomycetota</taxon>
        <taxon>Actinomycetes</taxon>
        <taxon>Kitasatosporales</taxon>
        <taxon>Streptomycetaceae</taxon>
        <taxon>Streptomyces</taxon>
    </lineage>
</organism>
<evidence type="ECO:0000313" key="3">
    <source>
        <dbReference type="EMBL" id="GLF99118.1"/>
    </source>
</evidence>
<dbReference type="Gene3D" id="3.40.710.10">
    <property type="entry name" value="DD-peptidase/beta-lactamase superfamily"/>
    <property type="match status" value="1"/>
</dbReference>
<sequence>MHTPSNENQYQHSSGNGGCAGGGGWHPAEFPARFPAPSPASPIGGAALPVPGPPAPPFGPGVRAGLRPGPLGGDAREHREVPPDLAHWSGRLDALRAEYDVPGASLAILTGGRIHEVATGVLHRGTGAPVTPASLFQLGSIAKVYTATLVTRLADLGALDLDAAVADLVPEFSAAGSPGADRGITVRQLLSHTGGLPCDFSYDPGRGDDCLARYAAAVGSIAPDRPPGLAISYSGTGYAVLGRLVEVVTGQVWDAALRDRLLDPLGLDHTVTLPEEALCFPVAMGHLAGDGGREPTPVPHWDPTPRSLGPARRVVATAADLVRLARMHLAGGTAPGGARVMSVDAVATMQHRETGVPDQWTVGADGWGLGWTLYDWDGIPGFGHDGVGIGQHAFLRVVPETGVAVALLTNGGRARALCRTLLGELLDTLSGVVLPQAFAPAADPPTVDPAPLVGTYRRAGAVITVTESQGRGRLRYEPDERFLMCSVPRDMDLVPVTDKVFAGPAIGAGTMGEWLPVVFTTLPDGSRCVYLGMRAATRYP</sequence>
<dbReference type="RefSeq" id="WP_323451073.1">
    <property type="nucleotide sequence ID" value="NZ_BSBI01000018.1"/>
</dbReference>
<feature type="compositionally biased region" description="Polar residues" evidence="1">
    <location>
        <begin position="1"/>
        <end position="14"/>
    </location>
</feature>
<comment type="caution">
    <text evidence="3">The sequence shown here is derived from an EMBL/GenBank/DDBJ whole genome shotgun (WGS) entry which is preliminary data.</text>
</comment>
<accession>A0ABQ5P949</accession>
<evidence type="ECO:0000259" key="2">
    <source>
        <dbReference type="Pfam" id="PF00144"/>
    </source>
</evidence>
<gene>
    <name evidence="3" type="ORF">SYYSPA8_32495</name>
</gene>
<dbReference type="Pfam" id="PF00144">
    <property type="entry name" value="Beta-lactamase"/>
    <property type="match status" value="1"/>
</dbReference>
<dbReference type="InterPro" id="IPR050491">
    <property type="entry name" value="AmpC-like"/>
</dbReference>
<dbReference type="SUPFAM" id="SSF56601">
    <property type="entry name" value="beta-lactamase/transpeptidase-like"/>
    <property type="match status" value="1"/>
</dbReference>
<evidence type="ECO:0000313" key="4">
    <source>
        <dbReference type="Proteomes" id="UP001291653"/>
    </source>
</evidence>
<dbReference type="GO" id="GO:0016787">
    <property type="term" value="F:hydrolase activity"/>
    <property type="evidence" value="ECO:0007669"/>
    <property type="project" value="UniProtKB-KW"/>
</dbReference>
<dbReference type="EMBL" id="BSBI01000018">
    <property type="protein sequence ID" value="GLF99118.1"/>
    <property type="molecule type" value="Genomic_DNA"/>
</dbReference>
<dbReference type="PANTHER" id="PTHR46825:SF12">
    <property type="entry name" value="PENICILLIN-BINDING PROTEIN 4"/>
    <property type="match status" value="1"/>
</dbReference>
<keyword evidence="3" id="KW-0378">Hydrolase</keyword>
<reference evidence="3 4" key="1">
    <citation type="submission" date="2022-10" db="EMBL/GenBank/DDBJ databases">
        <title>Draft genome sequence of Streptomyces sp. YSPA8.</title>
        <authorList>
            <person name="Moriuchi R."/>
            <person name="Dohra H."/>
            <person name="Yamamura H."/>
            <person name="Kodani S."/>
        </authorList>
    </citation>
    <scope>NUCLEOTIDE SEQUENCE [LARGE SCALE GENOMIC DNA]</scope>
    <source>
        <strain evidence="3 4">YSPA8</strain>
    </source>
</reference>
<proteinExistence type="predicted"/>
<dbReference type="PANTHER" id="PTHR46825">
    <property type="entry name" value="D-ALANYL-D-ALANINE-CARBOXYPEPTIDASE/ENDOPEPTIDASE AMPH"/>
    <property type="match status" value="1"/>
</dbReference>
<dbReference type="InterPro" id="IPR012338">
    <property type="entry name" value="Beta-lactam/transpept-like"/>
</dbReference>
<feature type="compositionally biased region" description="Pro residues" evidence="1">
    <location>
        <begin position="50"/>
        <end position="59"/>
    </location>
</feature>
<feature type="compositionally biased region" description="Gly residues" evidence="1">
    <location>
        <begin position="15"/>
        <end position="25"/>
    </location>
</feature>
<keyword evidence="4" id="KW-1185">Reference proteome</keyword>
<evidence type="ECO:0000256" key="1">
    <source>
        <dbReference type="SAM" id="MobiDB-lite"/>
    </source>
</evidence>